<dbReference type="Pfam" id="PF12277">
    <property type="entry name" value="DUF3618"/>
    <property type="match status" value="1"/>
</dbReference>
<sequence length="291" mass="30203">MSEKSAAELERDAETTRAHIADTAESIRNKMSPGQLIDEFAGLFSGGDGAAALSNMKGQIRDNPLAVTMMGVGLAWLVLGKGASTAQAPDGNPASSSPDHTAGGKWESDEHREEEASAGNPLSQATASVASLASRAASAVQSEAGAVGERLERTVGVSRSAAGQATRQAGSATLELFQREPLAVAALGLAVGTAIGVMLPHTDVEDQQMGRYRDEVRGAADALVKKGIEEAKEVAAETYQSIRDEADRQGLAGDPDTPVTEKVAEVVKAGASKTEQAVRERVGMTPPREEK</sequence>
<reference evidence="3" key="1">
    <citation type="journal article" date="2019" name="Int. J. Syst. Evol. Microbiol.">
        <title>The Global Catalogue of Microorganisms (GCM) 10K type strain sequencing project: providing services to taxonomists for standard genome sequencing and annotation.</title>
        <authorList>
            <consortium name="The Broad Institute Genomics Platform"/>
            <consortium name="The Broad Institute Genome Sequencing Center for Infectious Disease"/>
            <person name="Wu L."/>
            <person name="Ma J."/>
        </authorList>
    </citation>
    <scope>NUCLEOTIDE SEQUENCE [LARGE SCALE GENOMIC DNA]</scope>
    <source>
        <strain evidence="3">KCTC 52165</strain>
    </source>
</reference>
<gene>
    <name evidence="2" type="ORF">ACFOHJ_06315</name>
</gene>
<dbReference type="EMBL" id="JBHRTK010000007">
    <property type="protein sequence ID" value="MFC3205818.1"/>
    <property type="molecule type" value="Genomic_DNA"/>
</dbReference>
<evidence type="ECO:0000313" key="3">
    <source>
        <dbReference type="Proteomes" id="UP001595583"/>
    </source>
</evidence>
<feature type="region of interest" description="Disordered" evidence="1">
    <location>
        <begin position="267"/>
        <end position="291"/>
    </location>
</feature>
<proteinExistence type="predicted"/>
<evidence type="ECO:0000256" key="1">
    <source>
        <dbReference type="SAM" id="MobiDB-lite"/>
    </source>
</evidence>
<organism evidence="2 3">
    <name type="scientific">Aquamicrobium soli</name>
    <dbReference type="NCBI Taxonomy" id="1811518"/>
    <lineage>
        <taxon>Bacteria</taxon>
        <taxon>Pseudomonadati</taxon>
        <taxon>Pseudomonadota</taxon>
        <taxon>Alphaproteobacteria</taxon>
        <taxon>Hyphomicrobiales</taxon>
        <taxon>Phyllobacteriaceae</taxon>
        <taxon>Aquamicrobium</taxon>
    </lineage>
</organism>
<name>A0ABV7K646_9HYPH</name>
<evidence type="ECO:0000313" key="2">
    <source>
        <dbReference type="EMBL" id="MFC3205818.1"/>
    </source>
</evidence>
<dbReference type="Proteomes" id="UP001595583">
    <property type="component" value="Unassembled WGS sequence"/>
</dbReference>
<feature type="compositionally biased region" description="Basic and acidic residues" evidence="1">
    <location>
        <begin position="276"/>
        <end position="291"/>
    </location>
</feature>
<dbReference type="RefSeq" id="WP_378219635.1">
    <property type="nucleotide sequence ID" value="NZ_JBHRTK010000007.1"/>
</dbReference>
<feature type="compositionally biased region" description="Basic and acidic residues" evidence="1">
    <location>
        <begin position="106"/>
        <end position="115"/>
    </location>
</feature>
<accession>A0ABV7K646</accession>
<protein>
    <submittedName>
        <fullName evidence="2">DUF3618 domain-containing protein</fullName>
    </submittedName>
</protein>
<keyword evidence="3" id="KW-1185">Reference proteome</keyword>
<comment type="caution">
    <text evidence="2">The sequence shown here is derived from an EMBL/GenBank/DDBJ whole genome shotgun (WGS) entry which is preliminary data.</text>
</comment>
<feature type="region of interest" description="Disordered" evidence="1">
    <location>
        <begin position="84"/>
        <end position="127"/>
    </location>
</feature>
<dbReference type="InterPro" id="IPR022062">
    <property type="entry name" value="DUF3618"/>
</dbReference>